<dbReference type="Proteomes" id="UP001437256">
    <property type="component" value="Unassembled WGS sequence"/>
</dbReference>
<name>A0ABR2ZA34_9AGAR</name>
<protein>
    <submittedName>
        <fullName evidence="1">Uncharacterized protein</fullName>
    </submittedName>
</protein>
<dbReference type="EMBL" id="JBBXMP010000303">
    <property type="protein sequence ID" value="KAL0058530.1"/>
    <property type="molecule type" value="Genomic_DNA"/>
</dbReference>
<proteinExistence type="predicted"/>
<sequence>MSIPPPFHRRSSSYRFETMTKAFFTLEEAEVFWETVVGAECLVAGPAVVQYLSRKSFGSFALDIICPLATLSSMKSFLLRIGFVSGEETIRSIGVTQSNSVMMVLGFKRSGLDGRDSEIRVHVSFRSAVEVVLKSHASVLMNFTDGLFVVSCFPFDTFELDSIVEFWVQPGVTNNFTPHVETYRDLGWTVSERPLVSSTLRDRTPWSPHRSVGDDACLVWPGPLYWHRSKEDLGLRWNQIAVHSWSQRSEDGGKVRIKHVLGGHCALAGLTTIAWGTSIQIGCDYDLEDSGVNLVHACQECRTFGFHDLTTHREKVQTIIRRSRRDHVKGLQGPWGYFLKKAFGEAAPSLGLAAAKLFTLMRGLAAYFRSRSTVKLLFDGADEHVAIRVYFRFDDVVNIGKVGNALVTDEYMRAITDHDVDIEIWWLEDLTEWNNVGAGHSAVWTYA</sequence>
<gene>
    <name evidence="1" type="ORF">AAF712_014789</name>
</gene>
<accession>A0ABR2ZA34</accession>
<keyword evidence="2" id="KW-1185">Reference proteome</keyword>
<organism evidence="1 2">
    <name type="scientific">Marasmius tenuissimus</name>
    <dbReference type="NCBI Taxonomy" id="585030"/>
    <lineage>
        <taxon>Eukaryota</taxon>
        <taxon>Fungi</taxon>
        <taxon>Dikarya</taxon>
        <taxon>Basidiomycota</taxon>
        <taxon>Agaricomycotina</taxon>
        <taxon>Agaricomycetes</taxon>
        <taxon>Agaricomycetidae</taxon>
        <taxon>Agaricales</taxon>
        <taxon>Marasmiineae</taxon>
        <taxon>Marasmiaceae</taxon>
        <taxon>Marasmius</taxon>
    </lineage>
</organism>
<comment type="caution">
    <text evidence="1">The sequence shown here is derived from an EMBL/GenBank/DDBJ whole genome shotgun (WGS) entry which is preliminary data.</text>
</comment>
<reference evidence="1 2" key="1">
    <citation type="submission" date="2024-05" db="EMBL/GenBank/DDBJ databases">
        <title>A draft genome resource for the thread blight pathogen Marasmius tenuissimus strain MS-2.</title>
        <authorList>
            <person name="Yulfo-Soto G.E."/>
            <person name="Baruah I.K."/>
            <person name="Amoako-Attah I."/>
            <person name="Bukari Y."/>
            <person name="Meinhardt L.W."/>
            <person name="Bailey B.A."/>
            <person name="Cohen S.P."/>
        </authorList>
    </citation>
    <scope>NUCLEOTIDE SEQUENCE [LARGE SCALE GENOMIC DNA]</scope>
    <source>
        <strain evidence="1 2">MS-2</strain>
    </source>
</reference>
<evidence type="ECO:0000313" key="1">
    <source>
        <dbReference type="EMBL" id="KAL0058530.1"/>
    </source>
</evidence>
<evidence type="ECO:0000313" key="2">
    <source>
        <dbReference type="Proteomes" id="UP001437256"/>
    </source>
</evidence>